<accession>A0A125T5A4</accession>
<protein>
    <submittedName>
        <fullName evidence="1">Uncharacterized protein</fullName>
    </submittedName>
</protein>
<dbReference type="EMBL" id="FAUH01000026">
    <property type="protein sequence ID" value="CUU67455.1"/>
    <property type="molecule type" value="Genomic_DNA"/>
</dbReference>
<proteinExistence type="predicted"/>
<reference evidence="1" key="1">
    <citation type="submission" date="2015-11" db="EMBL/GenBank/DDBJ databases">
        <authorList>
            <person name="Zhang Y."/>
            <person name="Guo Z."/>
        </authorList>
    </citation>
    <scope>NUCLEOTIDE SEQUENCE [LARGE SCALE GENOMIC DNA]</scope>
    <source>
        <strain evidence="1">Mu292</strain>
    </source>
</reference>
<gene>
    <name evidence="2" type="ORF">CVA01_23970</name>
    <name evidence="1" type="ORF">CVAR292_02818</name>
</gene>
<dbReference type="Proteomes" id="UP000319986">
    <property type="component" value="Unassembled WGS sequence"/>
</dbReference>
<reference evidence="2 4" key="3">
    <citation type="submission" date="2019-06" db="EMBL/GenBank/DDBJ databases">
        <title>Whole genome shotgun sequence of Corynebacterium variabile NBRC 15286.</title>
        <authorList>
            <person name="Hosoyama A."/>
            <person name="Uohara A."/>
            <person name="Ohji S."/>
            <person name="Ichikawa N."/>
        </authorList>
    </citation>
    <scope>NUCLEOTIDE SEQUENCE [LARGE SCALE GENOMIC DNA]</scope>
    <source>
        <strain evidence="2 4">NBRC 15286</strain>
    </source>
</reference>
<evidence type="ECO:0000313" key="3">
    <source>
        <dbReference type="Proteomes" id="UP000182498"/>
    </source>
</evidence>
<keyword evidence="3" id="KW-1185">Reference proteome</keyword>
<name>A0A125T5A4_9CORY</name>
<evidence type="ECO:0000313" key="2">
    <source>
        <dbReference type="EMBL" id="GEC87083.1"/>
    </source>
</evidence>
<reference evidence="3" key="2">
    <citation type="submission" date="2015-11" db="EMBL/GenBank/DDBJ databases">
        <authorList>
            <person name="Dugat-Bony E."/>
        </authorList>
    </citation>
    <scope>NUCLEOTIDE SEQUENCE [LARGE SCALE GENOMIC DNA]</scope>
    <source>
        <strain evidence="3">Mu292</strain>
    </source>
</reference>
<dbReference type="RefSeq" id="WP_014009808.1">
    <property type="nucleotide sequence ID" value="NZ_DAITTX010000021.1"/>
</dbReference>
<dbReference type="Proteomes" id="UP000182498">
    <property type="component" value="Unassembled WGS sequence"/>
</dbReference>
<dbReference type="AlphaFoldDB" id="A0A125T5A4"/>
<sequence>MPGSDRFDADALVAEVDALLSSEAEGAEEADLLERAHRVIADALDGQKKDEERH</sequence>
<dbReference type="EMBL" id="BJNT01000019">
    <property type="protein sequence ID" value="GEC87083.1"/>
    <property type="molecule type" value="Genomic_DNA"/>
</dbReference>
<evidence type="ECO:0000313" key="1">
    <source>
        <dbReference type="EMBL" id="CUU67455.1"/>
    </source>
</evidence>
<evidence type="ECO:0000313" key="4">
    <source>
        <dbReference type="Proteomes" id="UP000319986"/>
    </source>
</evidence>
<organism evidence="1 3">
    <name type="scientific">Corynebacterium variabile</name>
    <dbReference type="NCBI Taxonomy" id="1727"/>
    <lineage>
        <taxon>Bacteria</taxon>
        <taxon>Bacillati</taxon>
        <taxon>Actinomycetota</taxon>
        <taxon>Actinomycetes</taxon>
        <taxon>Mycobacteriales</taxon>
        <taxon>Corynebacteriaceae</taxon>
        <taxon>Corynebacterium</taxon>
    </lineage>
</organism>